<dbReference type="Proteomes" id="UP000077266">
    <property type="component" value="Unassembled WGS sequence"/>
</dbReference>
<evidence type="ECO:0000313" key="2">
    <source>
        <dbReference type="Proteomes" id="UP000077266"/>
    </source>
</evidence>
<accession>A0A165BGU6</accession>
<dbReference type="OrthoDB" id="3265815at2759"/>
<dbReference type="EMBL" id="KV426464">
    <property type="protein sequence ID" value="KZV80614.1"/>
    <property type="molecule type" value="Genomic_DNA"/>
</dbReference>
<dbReference type="InParanoid" id="A0A165BGU6"/>
<proteinExistence type="predicted"/>
<evidence type="ECO:0000313" key="1">
    <source>
        <dbReference type="EMBL" id="KZV80614.1"/>
    </source>
</evidence>
<gene>
    <name evidence="1" type="ORF">EXIGLDRAFT_780737</name>
</gene>
<sequence length="103" mass="11141">MHAASSNDFEGLLLTNFREVQVEEDGSTLNVLLHSVYGLDVTLYAPNWVTLKDAIEAMQSYHISLLSLTEPLCALLISNLHGLGGALDVNALSSRCGPDALVW</sequence>
<name>A0A165BGU6_EXIGL</name>
<reference evidence="1 2" key="1">
    <citation type="journal article" date="2016" name="Mol. Biol. Evol.">
        <title>Comparative Genomics of Early-Diverging Mushroom-Forming Fungi Provides Insights into the Origins of Lignocellulose Decay Capabilities.</title>
        <authorList>
            <person name="Nagy L.G."/>
            <person name="Riley R."/>
            <person name="Tritt A."/>
            <person name="Adam C."/>
            <person name="Daum C."/>
            <person name="Floudas D."/>
            <person name="Sun H."/>
            <person name="Yadav J.S."/>
            <person name="Pangilinan J."/>
            <person name="Larsson K.H."/>
            <person name="Matsuura K."/>
            <person name="Barry K."/>
            <person name="Labutti K."/>
            <person name="Kuo R."/>
            <person name="Ohm R.A."/>
            <person name="Bhattacharya S.S."/>
            <person name="Shirouzu T."/>
            <person name="Yoshinaga Y."/>
            <person name="Martin F.M."/>
            <person name="Grigoriev I.V."/>
            <person name="Hibbett D.S."/>
        </authorList>
    </citation>
    <scope>NUCLEOTIDE SEQUENCE [LARGE SCALE GENOMIC DNA]</scope>
    <source>
        <strain evidence="1 2">HHB12029</strain>
    </source>
</reference>
<keyword evidence="2" id="KW-1185">Reference proteome</keyword>
<protein>
    <recommendedName>
        <fullName evidence="3">BTB domain-containing protein</fullName>
    </recommendedName>
</protein>
<evidence type="ECO:0008006" key="3">
    <source>
        <dbReference type="Google" id="ProtNLM"/>
    </source>
</evidence>
<organism evidence="1 2">
    <name type="scientific">Exidia glandulosa HHB12029</name>
    <dbReference type="NCBI Taxonomy" id="1314781"/>
    <lineage>
        <taxon>Eukaryota</taxon>
        <taxon>Fungi</taxon>
        <taxon>Dikarya</taxon>
        <taxon>Basidiomycota</taxon>
        <taxon>Agaricomycotina</taxon>
        <taxon>Agaricomycetes</taxon>
        <taxon>Auriculariales</taxon>
        <taxon>Exidiaceae</taxon>
        <taxon>Exidia</taxon>
    </lineage>
</organism>
<dbReference type="AlphaFoldDB" id="A0A165BGU6"/>